<evidence type="ECO:0000259" key="8">
    <source>
        <dbReference type="PROSITE" id="PS50110"/>
    </source>
</evidence>
<dbReference type="SMART" id="SM00862">
    <property type="entry name" value="Trans_reg_C"/>
    <property type="match status" value="1"/>
</dbReference>
<evidence type="ECO:0000256" key="4">
    <source>
        <dbReference type="ARBA" id="ARBA00023163"/>
    </source>
</evidence>
<dbReference type="EMBL" id="CP003273">
    <property type="protein sequence ID" value="AGK99812.1"/>
    <property type="molecule type" value="Genomic_DNA"/>
</dbReference>
<evidence type="ECO:0000313" key="10">
    <source>
        <dbReference type="EMBL" id="AGK99812.1"/>
    </source>
</evidence>
<dbReference type="STRING" id="767817.Desgi_0211"/>
<feature type="DNA-binding region" description="OmpR/PhoB-type" evidence="7">
    <location>
        <begin position="128"/>
        <end position="228"/>
    </location>
</feature>
<dbReference type="SMART" id="SM00448">
    <property type="entry name" value="REC"/>
    <property type="match status" value="1"/>
</dbReference>
<dbReference type="GO" id="GO:0032993">
    <property type="term" value="C:protein-DNA complex"/>
    <property type="evidence" value="ECO:0007669"/>
    <property type="project" value="TreeGrafter"/>
</dbReference>
<dbReference type="CDD" id="cd17574">
    <property type="entry name" value="REC_OmpR"/>
    <property type="match status" value="1"/>
</dbReference>
<keyword evidence="3 7" id="KW-0238">DNA-binding</keyword>
<dbReference type="GO" id="GO:0000976">
    <property type="term" value="F:transcription cis-regulatory region binding"/>
    <property type="evidence" value="ECO:0007669"/>
    <property type="project" value="TreeGrafter"/>
</dbReference>
<dbReference type="GO" id="GO:0005829">
    <property type="term" value="C:cytosol"/>
    <property type="evidence" value="ECO:0007669"/>
    <property type="project" value="TreeGrafter"/>
</dbReference>
<dbReference type="PANTHER" id="PTHR48111">
    <property type="entry name" value="REGULATOR OF RPOS"/>
    <property type="match status" value="1"/>
</dbReference>
<evidence type="ECO:0000256" key="6">
    <source>
        <dbReference type="PROSITE-ProRule" id="PRU00169"/>
    </source>
</evidence>
<dbReference type="Proteomes" id="UP000013520">
    <property type="component" value="Chromosome"/>
</dbReference>
<dbReference type="Pfam" id="PF00072">
    <property type="entry name" value="Response_reg"/>
    <property type="match status" value="1"/>
</dbReference>
<dbReference type="InterPro" id="IPR039420">
    <property type="entry name" value="WalR-like"/>
</dbReference>
<dbReference type="InterPro" id="IPR001867">
    <property type="entry name" value="OmpR/PhoB-type_DNA-bd"/>
</dbReference>
<reference evidence="10 11" key="1">
    <citation type="submission" date="2012-01" db="EMBL/GenBank/DDBJ databases">
        <title>Complete sequence of Desulfotomaculum gibsoniae DSM 7213.</title>
        <authorList>
            <consortium name="US DOE Joint Genome Institute"/>
            <person name="Lucas S."/>
            <person name="Han J."/>
            <person name="Lapidus A."/>
            <person name="Cheng J.-F."/>
            <person name="Goodwin L."/>
            <person name="Pitluck S."/>
            <person name="Peters L."/>
            <person name="Ovchinnikova G."/>
            <person name="Teshima H."/>
            <person name="Detter J.C."/>
            <person name="Han C."/>
            <person name="Tapia R."/>
            <person name="Land M."/>
            <person name="Hauser L."/>
            <person name="Kyrpides N."/>
            <person name="Ivanova N."/>
            <person name="Pagani I."/>
            <person name="Parshina S."/>
            <person name="Plugge C."/>
            <person name="Muyzer G."/>
            <person name="Kuever J."/>
            <person name="Ivanova A."/>
            <person name="Nazina T."/>
            <person name="Klenk H.-P."/>
            <person name="Brambilla E."/>
            <person name="Spring S."/>
            <person name="Stams A.F."/>
            <person name="Woyke T."/>
        </authorList>
    </citation>
    <scope>NUCLEOTIDE SEQUENCE [LARGE SCALE GENOMIC DNA]</scope>
    <source>
        <strain evidence="10 11">DSM 7213</strain>
    </source>
</reference>
<keyword evidence="4" id="KW-0804">Transcription</keyword>
<feature type="domain" description="Response regulatory" evidence="8">
    <location>
        <begin position="6"/>
        <end position="119"/>
    </location>
</feature>
<dbReference type="GO" id="GO:0000156">
    <property type="term" value="F:phosphorelay response regulator activity"/>
    <property type="evidence" value="ECO:0007669"/>
    <property type="project" value="TreeGrafter"/>
</dbReference>
<dbReference type="CDD" id="cd00383">
    <property type="entry name" value="trans_reg_C"/>
    <property type="match status" value="1"/>
</dbReference>
<proteinExistence type="predicted"/>
<dbReference type="HOGENOM" id="CLU_000445_30_3_9"/>
<dbReference type="OrthoDB" id="9790454at2"/>
<keyword evidence="11" id="KW-1185">Reference proteome</keyword>
<dbReference type="eggNOG" id="COG0745">
    <property type="taxonomic scope" value="Bacteria"/>
</dbReference>
<dbReference type="InterPro" id="IPR011006">
    <property type="entry name" value="CheY-like_superfamily"/>
</dbReference>
<accession>R4K9G9</accession>
<organism evidence="10 11">
    <name type="scientific">Desulfoscipio gibsoniae DSM 7213</name>
    <dbReference type="NCBI Taxonomy" id="767817"/>
    <lineage>
        <taxon>Bacteria</taxon>
        <taxon>Bacillati</taxon>
        <taxon>Bacillota</taxon>
        <taxon>Clostridia</taxon>
        <taxon>Eubacteriales</taxon>
        <taxon>Desulfallaceae</taxon>
        <taxon>Desulfoscipio</taxon>
    </lineage>
</organism>
<dbReference type="GO" id="GO:0006355">
    <property type="term" value="P:regulation of DNA-templated transcription"/>
    <property type="evidence" value="ECO:0007669"/>
    <property type="project" value="InterPro"/>
</dbReference>
<dbReference type="PROSITE" id="PS51755">
    <property type="entry name" value="OMPR_PHOB"/>
    <property type="match status" value="1"/>
</dbReference>
<evidence type="ECO:0000256" key="2">
    <source>
        <dbReference type="ARBA" id="ARBA00023015"/>
    </source>
</evidence>
<feature type="modified residue" description="4-aspartylphosphate" evidence="6">
    <location>
        <position position="55"/>
    </location>
</feature>
<keyword evidence="6" id="KW-0597">Phosphoprotein</keyword>
<evidence type="ECO:0000259" key="9">
    <source>
        <dbReference type="PROSITE" id="PS51755"/>
    </source>
</evidence>
<evidence type="ECO:0000256" key="5">
    <source>
        <dbReference type="ARBA" id="ARBA00024867"/>
    </source>
</evidence>
<gene>
    <name evidence="10" type="ORF">Desgi_0211</name>
</gene>
<dbReference type="Gene3D" id="3.40.50.2300">
    <property type="match status" value="1"/>
</dbReference>
<evidence type="ECO:0000256" key="7">
    <source>
        <dbReference type="PROSITE-ProRule" id="PRU01091"/>
    </source>
</evidence>
<evidence type="ECO:0000313" key="11">
    <source>
        <dbReference type="Proteomes" id="UP000013520"/>
    </source>
</evidence>
<dbReference type="RefSeq" id="WP_006523267.1">
    <property type="nucleotide sequence ID" value="NC_021184.1"/>
</dbReference>
<dbReference type="InterPro" id="IPR001789">
    <property type="entry name" value="Sig_transdc_resp-reg_receiver"/>
</dbReference>
<dbReference type="AlphaFoldDB" id="R4K9G9"/>
<name>R4K9G9_9FIRM</name>
<keyword evidence="2" id="KW-0805">Transcription regulation</keyword>
<dbReference type="SUPFAM" id="SSF52172">
    <property type="entry name" value="CheY-like"/>
    <property type="match status" value="1"/>
</dbReference>
<evidence type="ECO:0000256" key="1">
    <source>
        <dbReference type="ARBA" id="ARBA00018672"/>
    </source>
</evidence>
<dbReference type="Gene3D" id="1.10.10.10">
    <property type="entry name" value="Winged helix-like DNA-binding domain superfamily/Winged helix DNA-binding domain"/>
    <property type="match status" value="1"/>
</dbReference>
<comment type="function">
    <text evidence="5">May play the central regulatory role in sporulation. It may be an element of the effector pathway responsible for the activation of sporulation genes in response to nutritional stress. Spo0A may act in concert with spo0H (a sigma factor) to control the expression of some genes that are critical to the sporulation process.</text>
</comment>
<dbReference type="Pfam" id="PF00486">
    <property type="entry name" value="Trans_reg_C"/>
    <property type="match status" value="1"/>
</dbReference>
<dbReference type="PROSITE" id="PS50110">
    <property type="entry name" value="RESPONSE_REGULATORY"/>
    <property type="match status" value="1"/>
</dbReference>
<dbReference type="InterPro" id="IPR036388">
    <property type="entry name" value="WH-like_DNA-bd_sf"/>
</dbReference>
<sequence length="255" mass="29619">MGELIRILLVEDDESLSRGISFKLSKEGFTVLAARSLMEARELYSKNTIDLMVLDVALPDGDGFQFCREIRKQSELFIVFLTACDQEVDIVMGYDMGADDYISKPFSLSVLVSKINAVLRRGKALKGHEMLVSKEIIFYPSTMRLFKNDQEIYLTKTEMKLFRYLTQNPQQIISKEQFLDELWDIEGDFINENTLQVHIRRLREKIEAIPSKPQLVHSKNPKALQIQALFFCLLRLHLKKQLILCPIVIIRYGYY</sequence>
<dbReference type="Gene3D" id="6.10.250.690">
    <property type="match status" value="1"/>
</dbReference>
<dbReference type="KEGG" id="dgi:Desgi_0211"/>
<evidence type="ECO:0000256" key="3">
    <source>
        <dbReference type="ARBA" id="ARBA00023125"/>
    </source>
</evidence>
<feature type="domain" description="OmpR/PhoB-type" evidence="9">
    <location>
        <begin position="128"/>
        <end position="228"/>
    </location>
</feature>
<protein>
    <recommendedName>
        <fullName evidence="1">Stage 0 sporulation protein A homolog</fullName>
    </recommendedName>
</protein>
<dbReference type="PANTHER" id="PTHR48111:SF73">
    <property type="entry name" value="ALKALINE PHOSPHATASE SYNTHESIS TRANSCRIPTIONAL REGULATORY PROTEIN PHOP"/>
    <property type="match status" value="1"/>
</dbReference>